<reference evidence="1" key="1">
    <citation type="submission" date="2020-02" db="EMBL/GenBank/DDBJ databases">
        <authorList>
            <person name="Meier V. D."/>
        </authorList>
    </citation>
    <scope>NUCLEOTIDE SEQUENCE</scope>
    <source>
        <strain evidence="1">AVDCRST_MAG84</strain>
    </source>
</reference>
<gene>
    <name evidence="1" type="ORF">AVDCRST_MAG84-3018</name>
</gene>
<sequence>MSDRIFIFSADSLNDRRQVLDRAKSEQISRPDQTPYSN</sequence>
<organism evidence="1">
    <name type="scientific">uncultured Microcoleus sp</name>
    <dbReference type="NCBI Taxonomy" id="259945"/>
    <lineage>
        <taxon>Bacteria</taxon>
        <taxon>Bacillati</taxon>
        <taxon>Cyanobacteriota</taxon>
        <taxon>Cyanophyceae</taxon>
        <taxon>Oscillatoriophycideae</taxon>
        <taxon>Oscillatoriales</taxon>
        <taxon>Microcoleaceae</taxon>
        <taxon>Microcoleus</taxon>
        <taxon>environmental samples</taxon>
    </lineage>
</organism>
<proteinExistence type="predicted"/>
<dbReference type="AlphaFoldDB" id="A0A6J4MA35"/>
<dbReference type="EMBL" id="CADCTZ010000574">
    <property type="protein sequence ID" value="CAA9353854.1"/>
    <property type="molecule type" value="Genomic_DNA"/>
</dbReference>
<accession>A0A6J4MA35</accession>
<protein>
    <submittedName>
        <fullName evidence="1">Uncharacterized protein</fullName>
    </submittedName>
</protein>
<name>A0A6J4MA35_9CYAN</name>
<evidence type="ECO:0000313" key="1">
    <source>
        <dbReference type="EMBL" id="CAA9353854.1"/>
    </source>
</evidence>